<protein>
    <submittedName>
        <fullName evidence="2">Uncharacterized protein</fullName>
    </submittedName>
</protein>
<reference evidence="1" key="1">
    <citation type="submission" date="2022-06" db="EMBL/GenBank/DDBJ databases">
        <authorList>
            <person name="Berger JAMES D."/>
            <person name="Berger JAMES D."/>
        </authorList>
    </citation>
    <scope>NUCLEOTIDE SEQUENCE [LARGE SCALE GENOMIC DNA]</scope>
</reference>
<name>A0AA85KCS8_TRIRE</name>
<reference evidence="2" key="2">
    <citation type="submission" date="2023-11" db="UniProtKB">
        <authorList>
            <consortium name="WormBaseParasite"/>
        </authorList>
    </citation>
    <scope>IDENTIFICATION</scope>
</reference>
<dbReference type="WBParaSite" id="TREG1_93470.1">
    <property type="protein sequence ID" value="TREG1_93470.1"/>
    <property type="gene ID" value="TREG1_93470"/>
</dbReference>
<dbReference type="Proteomes" id="UP000050795">
    <property type="component" value="Unassembled WGS sequence"/>
</dbReference>
<proteinExistence type="predicted"/>
<evidence type="ECO:0000313" key="1">
    <source>
        <dbReference type="Proteomes" id="UP000050795"/>
    </source>
</evidence>
<sequence>MLLVIGFSTRYAQETPCSCSPGCPNCRNCKGCPGCPRYLDPFPGTATCSYKK</sequence>
<accession>A0AA85KCS8</accession>
<dbReference type="AlphaFoldDB" id="A0AA85KCS8"/>
<keyword evidence="1" id="KW-1185">Reference proteome</keyword>
<evidence type="ECO:0000313" key="2">
    <source>
        <dbReference type="WBParaSite" id="TREG1_93470.1"/>
    </source>
</evidence>
<organism evidence="1 2">
    <name type="scientific">Trichobilharzia regenti</name>
    <name type="common">Nasal bird schistosome</name>
    <dbReference type="NCBI Taxonomy" id="157069"/>
    <lineage>
        <taxon>Eukaryota</taxon>
        <taxon>Metazoa</taxon>
        <taxon>Spiralia</taxon>
        <taxon>Lophotrochozoa</taxon>
        <taxon>Platyhelminthes</taxon>
        <taxon>Trematoda</taxon>
        <taxon>Digenea</taxon>
        <taxon>Strigeidida</taxon>
        <taxon>Schistosomatoidea</taxon>
        <taxon>Schistosomatidae</taxon>
        <taxon>Trichobilharzia</taxon>
    </lineage>
</organism>